<dbReference type="InterPro" id="IPR027413">
    <property type="entry name" value="GROEL-like_equatorial_sf"/>
</dbReference>
<dbReference type="InterPro" id="IPR042984">
    <property type="entry name" value="BBS12"/>
</dbReference>
<protein>
    <recommendedName>
        <fullName evidence="1">Glycosyl hydrolases family 22 (GH22) domain-containing protein</fullName>
    </recommendedName>
</protein>
<dbReference type="Proteomes" id="UP000663828">
    <property type="component" value="Unassembled WGS sequence"/>
</dbReference>
<dbReference type="AlphaFoldDB" id="A0A814UFC6"/>
<dbReference type="PANTHER" id="PTHR46883:SF1">
    <property type="entry name" value="BARDET-BIEDL SYNDROME 12 PROTEIN"/>
    <property type="match status" value="1"/>
</dbReference>
<dbReference type="PROSITE" id="PS00128">
    <property type="entry name" value="GLYCOSYL_HYDROL_F22_1"/>
    <property type="match status" value="1"/>
</dbReference>
<proteinExistence type="predicted"/>
<accession>A0A814UFC6</accession>
<evidence type="ECO:0000259" key="1">
    <source>
        <dbReference type="PROSITE" id="PS00128"/>
    </source>
</evidence>
<gene>
    <name evidence="2" type="ORF">XAT740_LOCUS22130</name>
</gene>
<feature type="domain" description="Glycosyl hydrolases family 22 (GH22)" evidence="1">
    <location>
        <begin position="395"/>
        <end position="413"/>
    </location>
</feature>
<reference evidence="2" key="1">
    <citation type="submission" date="2021-02" db="EMBL/GenBank/DDBJ databases">
        <authorList>
            <person name="Nowell W R."/>
        </authorList>
    </citation>
    <scope>NUCLEOTIDE SEQUENCE</scope>
</reference>
<comment type="caution">
    <text evidence="2">The sequence shown here is derived from an EMBL/GenBank/DDBJ whole genome shotgun (WGS) entry which is preliminary data.</text>
</comment>
<dbReference type="EMBL" id="CAJNOR010001615">
    <property type="protein sequence ID" value="CAF1172813.1"/>
    <property type="molecule type" value="Genomic_DNA"/>
</dbReference>
<sequence length="457" mass="53270">MSRLVNCDHLSSYICQLKSIVLSLLCDHTRMKCVDSSISFQYISCPVRFIEELQLQHPCHSLVIQTLHTFHTKYDGCSCKTLLFFLTALFNHLQPIFNGNNQLITKRIFNHLDQLISQSISVAKTQFTENLLLTSQIFSRICRHQTIYSESLYQAYVHLLSKNQSISQTDLITYFDNLHHLTRVKYTNEKCLFMPGTLLQINKSIDGYRRTVCIDGHLLEDYVHLGYNNKLKLKQISSTSTWLHVIISILKQYSIESIICSGTIDQKLKDIESNDRIFIENIPVKTLRFIGQNSLVSYLTDVDHEHILSLNYMPCPDDASLTMIDKGATIVQYVPLDSLIDVKHEQFLHCLSRFRQILRRSFYLNGSGQFEDQLCKYWYNRRENSSQENHLAHECFLECLQLYIKEITNRRDCFQSDMIDDFDSKFDAWRTSLELVNVLTQIDHVVEIVTDDQSSDI</sequence>
<evidence type="ECO:0000313" key="3">
    <source>
        <dbReference type="Proteomes" id="UP000663828"/>
    </source>
</evidence>
<dbReference type="PANTHER" id="PTHR46883">
    <property type="entry name" value="BARDET-BIEDL SYNDROME 12 PROTEIN"/>
    <property type="match status" value="1"/>
</dbReference>
<dbReference type="GO" id="GO:0051131">
    <property type="term" value="P:chaperone-mediated protein complex assembly"/>
    <property type="evidence" value="ECO:0007669"/>
    <property type="project" value="InterPro"/>
</dbReference>
<dbReference type="GO" id="GO:0045494">
    <property type="term" value="P:photoreceptor cell maintenance"/>
    <property type="evidence" value="ECO:0007669"/>
    <property type="project" value="TreeGrafter"/>
</dbReference>
<dbReference type="InterPro" id="IPR019799">
    <property type="entry name" value="Glyco_hydro_22_CS"/>
</dbReference>
<evidence type="ECO:0000313" key="2">
    <source>
        <dbReference type="EMBL" id="CAF1172813.1"/>
    </source>
</evidence>
<organism evidence="2 3">
    <name type="scientific">Adineta ricciae</name>
    <name type="common">Rotifer</name>
    <dbReference type="NCBI Taxonomy" id="249248"/>
    <lineage>
        <taxon>Eukaryota</taxon>
        <taxon>Metazoa</taxon>
        <taxon>Spiralia</taxon>
        <taxon>Gnathifera</taxon>
        <taxon>Rotifera</taxon>
        <taxon>Eurotatoria</taxon>
        <taxon>Bdelloidea</taxon>
        <taxon>Adinetida</taxon>
        <taxon>Adinetidae</taxon>
        <taxon>Adineta</taxon>
    </lineage>
</organism>
<dbReference type="SUPFAM" id="SSF48592">
    <property type="entry name" value="GroEL equatorial domain-like"/>
    <property type="match status" value="1"/>
</dbReference>
<name>A0A814UFC6_ADIRI</name>
<keyword evidence="3" id="KW-1185">Reference proteome</keyword>